<comment type="caution">
    <text evidence="2">The sequence shown here is derived from an EMBL/GenBank/DDBJ whole genome shotgun (WGS) entry which is preliminary data.</text>
</comment>
<dbReference type="RefSeq" id="XP_041230484.1">
    <property type="nucleotide sequence ID" value="XM_041369987.1"/>
</dbReference>
<keyword evidence="3" id="KW-1185">Reference proteome</keyword>
<dbReference type="SUPFAM" id="SSF52540">
    <property type="entry name" value="P-loop containing nucleoside triphosphate hydrolases"/>
    <property type="match status" value="2"/>
</dbReference>
<feature type="domain" description="G" evidence="1">
    <location>
        <begin position="40"/>
        <end position="164"/>
    </location>
</feature>
<dbReference type="CDD" id="cd00882">
    <property type="entry name" value="Ras_like_GTPase"/>
    <property type="match status" value="2"/>
</dbReference>
<dbReference type="InterPro" id="IPR027417">
    <property type="entry name" value="P-loop_NTPase"/>
</dbReference>
<dbReference type="Proteomes" id="UP001195769">
    <property type="component" value="Unassembled WGS sequence"/>
</dbReference>
<dbReference type="GO" id="GO:0030488">
    <property type="term" value="P:tRNA methylation"/>
    <property type="evidence" value="ECO:0007669"/>
    <property type="project" value="TreeGrafter"/>
</dbReference>
<proteinExistence type="predicted"/>
<dbReference type="InterPro" id="IPR006073">
    <property type="entry name" value="GTP-bd"/>
</dbReference>
<dbReference type="Pfam" id="PF01926">
    <property type="entry name" value="MMR_HSR1"/>
    <property type="match status" value="2"/>
</dbReference>
<dbReference type="GeneID" id="64664285"/>
<reference evidence="2" key="1">
    <citation type="journal article" date="2020" name="New Phytol.">
        <title>Comparative genomics reveals dynamic genome evolution in host specialist ectomycorrhizal fungi.</title>
        <authorList>
            <person name="Lofgren L.A."/>
            <person name="Nguyen N.H."/>
            <person name="Vilgalys R."/>
            <person name="Ruytinx J."/>
            <person name="Liao H.L."/>
            <person name="Branco S."/>
            <person name="Kuo A."/>
            <person name="LaButti K."/>
            <person name="Lipzen A."/>
            <person name="Andreopoulos W."/>
            <person name="Pangilinan J."/>
            <person name="Riley R."/>
            <person name="Hundley H."/>
            <person name="Na H."/>
            <person name="Barry K."/>
            <person name="Grigoriev I.V."/>
            <person name="Stajich J.E."/>
            <person name="Kennedy P.G."/>
        </authorList>
    </citation>
    <scope>NUCLEOTIDE SEQUENCE</scope>
    <source>
        <strain evidence="2">FC203</strain>
    </source>
</reference>
<dbReference type="EMBL" id="JABBWK010000008">
    <property type="protein sequence ID" value="KAG1904909.1"/>
    <property type="molecule type" value="Genomic_DNA"/>
</dbReference>
<dbReference type="GO" id="GO:0002098">
    <property type="term" value="P:tRNA wobble uridine modification"/>
    <property type="evidence" value="ECO:0007669"/>
    <property type="project" value="TreeGrafter"/>
</dbReference>
<evidence type="ECO:0000313" key="2">
    <source>
        <dbReference type="EMBL" id="KAG1904909.1"/>
    </source>
</evidence>
<organism evidence="2 3">
    <name type="scientific">Suillus fuscotomentosus</name>
    <dbReference type="NCBI Taxonomy" id="1912939"/>
    <lineage>
        <taxon>Eukaryota</taxon>
        <taxon>Fungi</taxon>
        <taxon>Dikarya</taxon>
        <taxon>Basidiomycota</taxon>
        <taxon>Agaricomycotina</taxon>
        <taxon>Agaricomycetes</taxon>
        <taxon>Agaricomycetidae</taxon>
        <taxon>Boletales</taxon>
        <taxon>Suillineae</taxon>
        <taxon>Suillaceae</taxon>
        <taxon>Suillus</taxon>
    </lineage>
</organism>
<gene>
    <name evidence="2" type="ORF">F5891DRAFT_1255251</name>
</gene>
<accession>A0AAD4EH44</accession>
<protein>
    <submittedName>
        <fullName evidence="2">P-loop containing nucleoside triphosphate hydrolase protein</fullName>
    </submittedName>
</protein>
<sequence>MSSALGRASSIGSVYTPHKSATGCKCLELEEASHRKDTCNVVIFGHTGAGKSSLINLITKTQLVPTSPDAEGCTRETTVYGHEVVTQNRTLKVQLFDTAGLDEGSYGTVPNPQAENALKTLFQSRIKIHILMYCVQGTKGASALRRSYKLLSRVKGNVPIVLVVTGLENREPEMEDWWRSNETSISDFGMNFAGHACITALTINESDTYKVRQRHEQSCHAVCDLIELCFPVRNIVLFGASGVGKSSVLNLMAGKEVAKTSLGMKCCTLHWQDYAIDFDGESYKVFDTVGLEEPQLSVDDYLSSVENTYALVKELDRQGGIDLLLFCIRAGRVTATLQSNYRLFYEFLCEKKVPIVLVITDLERERRMEDWWEREHDNFDKYHINVAGHACITAADNLEGRHKHLYEQSRVTVRELVKKHVGQKKAWMGGHNLFVSFMRKLKELLVGSSHVRRKYLILRLTKRCGIPIEVARQLAVWRNDTRGRFYDTLEQRTKVRLDYSFRI</sequence>
<dbReference type="GO" id="GO:0005525">
    <property type="term" value="F:GTP binding"/>
    <property type="evidence" value="ECO:0007669"/>
    <property type="project" value="InterPro"/>
</dbReference>
<evidence type="ECO:0000259" key="1">
    <source>
        <dbReference type="Pfam" id="PF01926"/>
    </source>
</evidence>
<dbReference type="PANTHER" id="PTHR42714">
    <property type="entry name" value="TRNA MODIFICATION GTPASE GTPBP3"/>
    <property type="match status" value="1"/>
</dbReference>
<dbReference type="GO" id="GO:0005737">
    <property type="term" value="C:cytoplasm"/>
    <property type="evidence" value="ECO:0007669"/>
    <property type="project" value="TreeGrafter"/>
</dbReference>
<dbReference type="GO" id="GO:0016787">
    <property type="term" value="F:hydrolase activity"/>
    <property type="evidence" value="ECO:0007669"/>
    <property type="project" value="UniProtKB-KW"/>
</dbReference>
<keyword evidence="2" id="KW-0378">Hydrolase</keyword>
<feature type="domain" description="G" evidence="1">
    <location>
        <begin position="235"/>
        <end position="360"/>
    </location>
</feature>
<dbReference type="PANTHER" id="PTHR42714:SF2">
    <property type="entry name" value="TRNA MODIFICATION GTPASE GTPBP3, MITOCHONDRIAL"/>
    <property type="match status" value="1"/>
</dbReference>
<dbReference type="Gene3D" id="3.40.50.300">
    <property type="entry name" value="P-loop containing nucleotide triphosphate hydrolases"/>
    <property type="match status" value="2"/>
</dbReference>
<name>A0AAD4EH44_9AGAM</name>
<evidence type="ECO:0000313" key="3">
    <source>
        <dbReference type="Proteomes" id="UP001195769"/>
    </source>
</evidence>
<dbReference type="AlphaFoldDB" id="A0AAD4EH44"/>